<gene>
    <name evidence="10" type="ORF">K431DRAFT_318845</name>
</gene>
<dbReference type="GO" id="GO:0006506">
    <property type="term" value="P:GPI anchor biosynthetic process"/>
    <property type="evidence" value="ECO:0007669"/>
    <property type="project" value="UniProtKB-KW"/>
</dbReference>
<keyword evidence="7 9" id="KW-0472">Membrane</keyword>
<evidence type="ECO:0000313" key="11">
    <source>
        <dbReference type="Proteomes" id="UP000799441"/>
    </source>
</evidence>
<dbReference type="PANTHER" id="PTHR12982">
    <property type="entry name" value="PHOSPHATIDYLINOSITOL GLYCAN, CLASS C"/>
    <property type="match status" value="1"/>
</dbReference>
<comment type="caution">
    <text evidence="10">The sequence shown here is derived from an EMBL/GenBank/DDBJ whole genome shotgun (WGS) entry which is preliminary data.</text>
</comment>
<dbReference type="EMBL" id="MU003775">
    <property type="protein sequence ID" value="KAF2723671.1"/>
    <property type="molecule type" value="Genomic_DNA"/>
</dbReference>
<evidence type="ECO:0000256" key="1">
    <source>
        <dbReference type="ARBA" id="ARBA00004141"/>
    </source>
</evidence>
<proteinExistence type="inferred from homology"/>
<dbReference type="OrthoDB" id="196709at2759"/>
<name>A0A9P4QEZ9_9PEZI</name>
<dbReference type="GO" id="GO:0000506">
    <property type="term" value="C:glycosylphosphatidylinositol-N-acetylglucosaminyltransferase (GPI-GnT) complex"/>
    <property type="evidence" value="ECO:0007669"/>
    <property type="project" value="TreeGrafter"/>
</dbReference>
<feature type="transmembrane region" description="Helical" evidence="9">
    <location>
        <begin position="292"/>
        <end position="313"/>
    </location>
</feature>
<comment type="pathway">
    <text evidence="2">Glycolipid biosynthesis; glycosylphosphatidylinositol-anchor biosynthesis.</text>
</comment>
<dbReference type="AlphaFoldDB" id="A0A9P4QEZ9"/>
<keyword evidence="4" id="KW-0337">GPI-anchor biosynthesis</keyword>
<dbReference type="PANTHER" id="PTHR12982:SF0">
    <property type="entry name" value="PHOSPHATIDYLINOSITOL N-ACETYLGLUCOSAMINYLTRANSFERASE SUBUNIT C"/>
    <property type="match status" value="1"/>
</dbReference>
<evidence type="ECO:0000256" key="8">
    <source>
        <dbReference type="SAM" id="MobiDB-lite"/>
    </source>
</evidence>
<keyword evidence="5 9" id="KW-0812">Transmembrane</keyword>
<keyword evidence="11" id="KW-1185">Reference proteome</keyword>
<sequence>MANSDTAFSTSASHSSRASSIQSDRHLIRARSPSLLRPEDAFSPPRQGSDQRLPSPLGRSDAVTVAQENVRKSRRSRPPRDRSRSRRRGVPKPAPHYRPWKKLLWVKQNYPDNYTDEETFLDHLQRNPRLRPYEFWPLTAESTIVVQHACSVIIFVTCFTAIFQERIAPGTVAGWATGGTVTGWLVKETWRWFAEQRGESEGSDGASLNGKDGGVDVRMSEQVSTLHGSAGASHSHSRNPSVTSAPGANQFLPGSSPADSTAASSLPATQAPVFAASYDTPTSSLSPRMREYLATGKSAALIVFALLGLSPILKSLTRSYSSDSIWALSALLLAVNIFTFDYGAGPEQKAAAPLSTNAAVMASTVLASRLDNTGGVFGLMLFSIEVFGLFPVFRLHLRAQSWGGYVALTIALVVSAAGGLAAVLAGPAEHKISLMWGWTLFGAAAGLLLTALILGVTSWWLIGLQRYKNEIRGPWDPARPVIGRGGWE</sequence>
<evidence type="ECO:0000256" key="6">
    <source>
        <dbReference type="ARBA" id="ARBA00022989"/>
    </source>
</evidence>
<evidence type="ECO:0000256" key="3">
    <source>
        <dbReference type="ARBA" id="ARBA00008321"/>
    </source>
</evidence>
<evidence type="ECO:0000256" key="2">
    <source>
        <dbReference type="ARBA" id="ARBA00004687"/>
    </source>
</evidence>
<dbReference type="InterPro" id="IPR009450">
    <property type="entry name" value="Plno_GlcNAc_GPI2"/>
</dbReference>
<feature type="compositionally biased region" description="Low complexity" evidence="8">
    <location>
        <begin position="1"/>
        <end position="22"/>
    </location>
</feature>
<keyword evidence="6 9" id="KW-1133">Transmembrane helix</keyword>
<feature type="transmembrane region" description="Helical" evidence="9">
    <location>
        <begin position="325"/>
        <end position="344"/>
    </location>
</feature>
<evidence type="ECO:0000313" key="10">
    <source>
        <dbReference type="EMBL" id="KAF2723671.1"/>
    </source>
</evidence>
<evidence type="ECO:0000256" key="4">
    <source>
        <dbReference type="ARBA" id="ARBA00022502"/>
    </source>
</evidence>
<dbReference type="Proteomes" id="UP000799441">
    <property type="component" value="Unassembled WGS sequence"/>
</dbReference>
<protein>
    <submittedName>
        <fullName evidence="10">GPI2-domain-containing protein</fullName>
    </submittedName>
</protein>
<dbReference type="Pfam" id="PF06432">
    <property type="entry name" value="GPI2"/>
    <property type="match status" value="1"/>
</dbReference>
<evidence type="ECO:0000256" key="9">
    <source>
        <dbReference type="SAM" id="Phobius"/>
    </source>
</evidence>
<evidence type="ECO:0000256" key="7">
    <source>
        <dbReference type="ARBA" id="ARBA00023136"/>
    </source>
</evidence>
<reference evidence="10" key="1">
    <citation type="journal article" date="2020" name="Stud. Mycol.">
        <title>101 Dothideomycetes genomes: a test case for predicting lifestyles and emergence of pathogens.</title>
        <authorList>
            <person name="Haridas S."/>
            <person name="Albert R."/>
            <person name="Binder M."/>
            <person name="Bloem J."/>
            <person name="Labutti K."/>
            <person name="Salamov A."/>
            <person name="Andreopoulos B."/>
            <person name="Baker S."/>
            <person name="Barry K."/>
            <person name="Bills G."/>
            <person name="Bluhm B."/>
            <person name="Cannon C."/>
            <person name="Castanera R."/>
            <person name="Culley D."/>
            <person name="Daum C."/>
            <person name="Ezra D."/>
            <person name="Gonzalez J."/>
            <person name="Henrissat B."/>
            <person name="Kuo A."/>
            <person name="Liang C."/>
            <person name="Lipzen A."/>
            <person name="Lutzoni F."/>
            <person name="Magnuson J."/>
            <person name="Mondo S."/>
            <person name="Nolan M."/>
            <person name="Ohm R."/>
            <person name="Pangilinan J."/>
            <person name="Park H.-J."/>
            <person name="Ramirez L."/>
            <person name="Alfaro M."/>
            <person name="Sun H."/>
            <person name="Tritt A."/>
            <person name="Yoshinaga Y."/>
            <person name="Zwiers L.-H."/>
            <person name="Turgeon B."/>
            <person name="Goodwin S."/>
            <person name="Spatafora J."/>
            <person name="Crous P."/>
            <person name="Grigoriev I."/>
        </authorList>
    </citation>
    <scope>NUCLEOTIDE SEQUENCE</scope>
    <source>
        <strain evidence="10">CBS 116435</strain>
    </source>
</reference>
<accession>A0A9P4QEZ9</accession>
<feature type="transmembrane region" description="Helical" evidence="9">
    <location>
        <begin position="376"/>
        <end position="393"/>
    </location>
</feature>
<comment type="similarity">
    <text evidence="3">Belongs to the PIGC family.</text>
</comment>
<comment type="subcellular location">
    <subcellularLocation>
        <location evidence="1">Membrane</location>
        <topology evidence="1">Multi-pass membrane protein</topology>
    </subcellularLocation>
</comment>
<feature type="region of interest" description="Disordered" evidence="8">
    <location>
        <begin position="1"/>
        <end position="95"/>
    </location>
</feature>
<organism evidence="10 11">
    <name type="scientific">Polychaeton citri CBS 116435</name>
    <dbReference type="NCBI Taxonomy" id="1314669"/>
    <lineage>
        <taxon>Eukaryota</taxon>
        <taxon>Fungi</taxon>
        <taxon>Dikarya</taxon>
        <taxon>Ascomycota</taxon>
        <taxon>Pezizomycotina</taxon>
        <taxon>Dothideomycetes</taxon>
        <taxon>Dothideomycetidae</taxon>
        <taxon>Capnodiales</taxon>
        <taxon>Capnodiaceae</taxon>
        <taxon>Polychaeton</taxon>
    </lineage>
</organism>
<feature type="transmembrane region" description="Helical" evidence="9">
    <location>
        <begin position="405"/>
        <end position="426"/>
    </location>
</feature>
<feature type="compositionally biased region" description="Basic residues" evidence="8">
    <location>
        <begin position="72"/>
        <end position="90"/>
    </location>
</feature>
<evidence type="ECO:0000256" key="5">
    <source>
        <dbReference type="ARBA" id="ARBA00022692"/>
    </source>
</evidence>
<feature type="transmembrane region" description="Helical" evidence="9">
    <location>
        <begin position="438"/>
        <end position="462"/>
    </location>
</feature>
<feature type="region of interest" description="Disordered" evidence="8">
    <location>
        <begin position="226"/>
        <end position="264"/>
    </location>
</feature>
<feature type="compositionally biased region" description="Polar residues" evidence="8">
    <location>
        <begin position="238"/>
        <end position="247"/>
    </location>
</feature>